<feature type="domain" description="M23ase beta-sheet core" evidence="3">
    <location>
        <begin position="127"/>
        <end position="221"/>
    </location>
</feature>
<reference evidence="4" key="2">
    <citation type="submission" date="2020-09" db="EMBL/GenBank/DDBJ databases">
        <authorList>
            <person name="Sun Q."/>
            <person name="Zhou Y."/>
        </authorList>
    </citation>
    <scope>NUCLEOTIDE SEQUENCE</scope>
    <source>
        <strain evidence="4">CGMCC 4.7138</strain>
    </source>
</reference>
<dbReference type="InterPro" id="IPR016047">
    <property type="entry name" value="M23ase_b-sheet_dom"/>
</dbReference>
<feature type="region of interest" description="Disordered" evidence="2">
    <location>
        <begin position="1"/>
        <end position="49"/>
    </location>
</feature>
<dbReference type="InterPro" id="IPR050570">
    <property type="entry name" value="Cell_wall_metabolism_enzyme"/>
</dbReference>
<name>A0A8H9H7A3_9ACTN</name>
<dbReference type="PANTHER" id="PTHR21666:SF289">
    <property type="entry name" value="L-ALA--D-GLU ENDOPEPTIDASE"/>
    <property type="match status" value="1"/>
</dbReference>
<keyword evidence="1" id="KW-0732">Signal</keyword>
<evidence type="ECO:0000313" key="4">
    <source>
        <dbReference type="EMBL" id="GGO31728.1"/>
    </source>
</evidence>
<keyword evidence="5" id="KW-1185">Reference proteome</keyword>
<dbReference type="Pfam" id="PF01551">
    <property type="entry name" value="Peptidase_M23"/>
    <property type="match status" value="1"/>
</dbReference>
<comment type="caution">
    <text evidence="4">The sequence shown here is derived from an EMBL/GenBank/DDBJ whole genome shotgun (WGS) entry which is preliminary data.</text>
</comment>
<protein>
    <recommendedName>
        <fullName evidence="3">M23ase beta-sheet core domain-containing protein</fullName>
    </recommendedName>
</protein>
<reference evidence="4" key="1">
    <citation type="journal article" date="2014" name="Int. J. Syst. Evol. Microbiol.">
        <title>Complete genome sequence of Corynebacterium casei LMG S-19264T (=DSM 44701T), isolated from a smear-ripened cheese.</title>
        <authorList>
            <consortium name="US DOE Joint Genome Institute (JGI-PGF)"/>
            <person name="Walter F."/>
            <person name="Albersmeier A."/>
            <person name="Kalinowski J."/>
            <person name="Ruckert C."/>
        </authorList>
    </citation>
    <scope>NUCLEOTIDE SEQUENCE</scope>
    <source>
        <strain evidence="4">CGMCC 4.7138</strain>
    </source>
</reference>
<dbReference type="Gene3D" id="2.70.70.10">
    <property type="entry name" value="Glucose Permease (Domain IIA)"/>
    <property type="match status" value="1"/>
</dbReference>
<accession>A0A8H9H7A3</accession>
<dbReference type="Proteomes" id="UP000653480">
    <property type="component" value="Unassembled WGS sequence"/>
</dbReference>
<gene>
    <name evidence="4" type="ORF">GCM10011574_69910</name>
</gene>
<proteinExistence type="predicted"/>
<evidence type="ECO:0000259" key="3">
    <source>
        <dbReference type="Pfam" id="PF01551"/>
    </source>
</evidence>
<evidence type="ECO:0000256" key="1">
    <source>
        <dbReference type="ARBA" id="ARBA00022729"/>
    </source>
</evidence>
<dbReference type="GO" id="GO:0004222">
    <property type="term" value="F:metalloendopeptidase activity"/>
    <property type="evidence" value="ECO:0007669"/>
    <property type="project" value="TreeGrafter"/>
</dbReference>
<dbReference type="AlphaFoldDB" id="A0A8H9H7A3"/>
<dbReference type="PANTHER" id="PTHR21666">
    <property type="entry name" value="PEPTIDASE-RELATED"/>
    <property type="match status" value="1"/>
</dbReference>
<dbReference type="SUPFAM" id="SSF51261">
    <property type="entry name" value="Duplicated hybrid motif"/>
    <property type="match status" value="1"/>
</dbReference>
<feature type="compositionally biased region" description="Basic and acidic residues" evidence="2">
    <location>
        <begin position="40"/>
        <end position="49"/>
    </location>
</feature>
<dbReference type="CDD" id="cd12797">
    <property type="entry name" value="M23_peptidase"/>
    <property type="match status" value="1"/>
</dbReference>
<sequence>MVARRIADALSAGETQSEGAGTFGPARSIEPIDGSPAGPDRAEEAVPDRVEQAVPVGMARARGNAQRVGPDGSIAPVAPVAPDGSDGSVAPDVMGPRGDASGWRWPLAMPARPIRGFDPPLQRWLAGHRGVDLAVRPGERVMAAGPGVVGLAERVAGRGVVTISHSDGLRTTYLPVRALVRPGDVVAAGQVIGIVEEDAVAHCTTVCLHWGLLRGRLYLDPLLLFGRGQVRLLPRWRVGEARRPS</sequence>
<evidence type="ECO:0000313" key="5">
    <source>
        <dbReference type="Proteomes" id="UP000653480"/>
    </source>
</evidence>
<dbReference type="InterPro" id="IPR011055">
    <property type="entry name" value="Dup_hybrid_motif"/>
</dbReference>
<evidence type="ECO:0000256" key="2">
    <source>
        <dbReference type="SAM" id="MobiDB-lite"/>
    </source>
</evidence>
<dbReference type="EMBL" id="BMMN01000024">
    <property type="protein sequence ID" value="GGO31728.1"/>
    <property type="molecule type" value="Genomic_DNA"/>
</dbReference>
<organism evidence="4 5">
    <name type="scientific">Microbispora bryophytorum</name>
    <dbReference type="NCBI Taxonomy" id="1460882"/>
    <lineage>
        <taxon>Bacteria</taxon>
        <taxon>Bacillati</taxon>
        <taxon>Actinomycetota</taxon>
        <taxon>Actinomycetes</taxon>
        <taxon>Streptosporangiales</taxon>
        <taxon>Streptosporangiaceae</taxon>
        <taxon>Microbispora</taxon>
    </lineage>
</organism>